<dbReference type="EMBL" id="MF448631">
    <property type="protein sequence ID" value="ATG29952.1"/>
    <property type="molecule type" value="mRNA"/>
</dbReference>
<dbReference type="SUPFAM" id="SSF48264">
    <property type="entry name" value="Cytochrome P450"/>
    <property type="match status" value="1"/>
</dbReference>
<dbReference type="UniPathway" id="UPA00842"/>
<dbReference type="GO" id="GO:0016125">
    <property type="term" value="P:sterol metabolic process"/>
    <property type="evidence" value="ECO:0007669"/>
    <property type="project" value="TreeGrafter"/>
</dbReference>
<keyword evidence="8" id="KW-0876">Taxol biosynthesis</keyword>
<dbReference type="PRINTS" id="PR00385">
    <property type="entry name" value="P450"/>
</dbReference>
<keyword evidence="5" id="KW-0560">Oxidoreductase</keyword>
<comment type="similarity">
    <text evidence="2">Belongs to the cytochrome P450 family.</text>
</comment>
<dbReference type="GO" id="GO:0020037">
    <property type="term" value="F:heme binding"/>
    <property type="evidence" value="ECO:0007669"/>
    <property type="project" value="InterPro"/>
</dbReference>
<evidence type="ECO:0000256" key="4">
    <source>
        <dbReference type="ARBA" id="ARBA00022723"/>
    </source>
</evidence>
<keyword evidence="7" id="KW-0503">Monooxygenase</keyword>
<dbReference type="PANTHER" id="PTHR24286">
    <property type="entry name" value="CYTOCHROME P450 26"/>
    <property type="match status" value="1"/>
</dbReference>
<evidence type="ECO:0000256" key="9">
    <source>
        <dbReference type="PIRSR" id="PIRSR602401-1"/>
    </source>
</evidence>
<dbReference type="Gene3D" id="1.10.630.10">
    <property type="entry name" value="Cytochrome P450"/>
    <property type="match status" value="1"/>
</dbReference>
<reference evidence="10" key="1">
    <citation type="journal article" date="2017" name="Front. Plant Sci.">
        <title>Transcriptome Assembly and Systematic Identification of Novel Cytochrome P450s in Taxus chinensis.</title>
        <authorList>
            <person name="Liao W."/>
            <person name="Zhao S."/>
            <person name="Zhang M."/>
            <person name="Dong K."/>
            <person name="Chen Y."/>
            <person name="Fu C."/>
            <person name="Yu L."/>
        </authorList>
    </citation>
    <scope>NUCLEOTIDE SEQUENCE</scope>
</reference>
<evidence type="ECO:0000256" key="3">
    <source>
        <dbReference type="ARBA" id="ARBA00022617"/>
    </source>
</evidence>
<dbReference type="PANTHER" id="PTHR24286:SF384">
    <property type="entry name" value="P450, PUTATIVE (EUROFUNG)-RELATED"/>
    <property type="match status" value="1"/>
</dbReference>
<protein>
    <submittedName>
        <fullName evidence="10">CYP728Q13</fullName>
    </submittedName>
</protein>
<dbReference type="AlphaFoldDB" id="A0A291FAZ5"/>
<dbReference type="CDD" id="cd11043">
    <property type="entry name" value="CYP90-like"/>
    <property type="match status" value="1"/>
</dbReference>
<evidence type="ECO:0000256" key="7">
    <source>
        <dbReference type="ARBA" id="ARBA00023033"/>
    </source>
</evidence>
<dbReference type="GO" id="GO:0042617">
    <property type="term" value="P:paclitaxel biosynthetic process"/>
    <property type="evidence" value="ECO:0007669"/>
    <property type="project" value="UniProtKB-UniPathway"/>
</dbReference>
<feature type="binding site" description="axial binding residue" evidence="9">
    <location>
        <position position="424"/>
    </location>
    <ligand>
        <name>heme</name>
        <dbReference type="ChEBI" id="CHEBI:30413"/>
    </ligand>
    <ligandPart>
        <name>Fe</name>
        <dbReference type="ChEBI" id="CHEBI:18248"/>
    </ligandPart>
</feature>
<dbReference type="GO" id="GO:0005506">
    <property type="term" value="F:iron ion binding"/>
    <property type="evidence" value="ECO:0007669"/>
    <property type="project" value="InterPro"/>
</dbReference>
<evidence type="ECO:0000313" key="10">
    <source>
        <dbReference type="EMBL" id="ATG29952.1"/>
    </source>
</evidence>
<dbReference type="GO" id="GO:0016705">
    <property type="term" value="F:oxidoreductase activity, acting on paired donors, with incorporation or reduction of molecular oxygen"/>
    <property type="evidence" value="ECO:0007669"/>
    <property type="project" value="InterPro"/>
</dbReference>
<comment type="cofactor">
    <cofactor evidence="9">
        <name>heme</name>
        <dbReference type="ChEBI" id="CHEBI:30413"/>
    </cofactor>
</comment>
<accession>A0A291FAZ5</accession>
<organism evidence="10">
    <name type="scientific">Taxus chinensis</name>
    <name type="common">Chinese yew</name>
    <name type="synonym">Taxus wallichiana var. chinensis</name>
    <dbReference type="NCBI Taxonomy" id="29808"/>
    <lineage>
        <taxon>Eukaryota</taxon>
        <taxon>Viridiplantae</taxon>
        <taxon>Streptophyta</taxon>
        <taxon>Embryophyta</taxon>
        <taxon>Tracheophyta</taxon>
        <taxon>Spermatophyta</taxon>
        <taxon>Pinopsida</taxon>
        <taxon>Pinidae</taxon>
        <taxon>Conifers II</taxon>
        <taxon>Cupressales</taxon>
        <taxon>Taxaceae</taxon>
        <taxon>Taxus</taxon>
    </lineage>
</organism>
<dbReference type="InterPro" id="IPR002401">
    <property type="entry name" value="Cyt_P450_E_grp-I"/>
</dbReference>
<proteinExistence type="evidence at transcript level"/>
<dbReference type="InterPro" id="IPR036396">
    <property type="entry name" value="Cyt_P450_sf"/>
</dbReference>
<dbReference type="InterPro" id="IPR001128">
    <property type="entry name" value="Cyt_P450"/>
</dbReference>
<evidence type="ECO:0000256" key="2">
    <source>
        <dbReference type="ARBA" id="ARBA00010617"/>
    </source>
</evidence>
<dbReference type="PRINTS" id="PR00463">
    <property type="entry name" value="EP450I"/>
</dbReference>
<comment type="pathway">
    <text evidence="1">Alkaloid biosynthesis; taxol biosynthesis.</text>
</comment>
<keyword evidence="3 9" id="KW-0349">Heme</keyword>
<evidence type="ECO:0000256" key="8">
    <source>
        <dbReference type="ARBA" id="ARBA00023059"/>
    </source>
</evidence>
<dbReference type="Pfam" id="PF00067">
    <property type="entry name" value="p450"/>
    <property type="match status" value="1"/>
</dbReference>
<sequence length="479" mass="54765">METLIIPVILLSTLFALIFSLLTKLKTATEKNLPPGNLGFPVIGETFEYLKARKANKAKEWIQQKAAKYGPVFRTSLMGCPTVVLTGQAGNRFLFQNDYNNIFTKQSTRSVTKIFGRRSLLELPVEDHKRIRAAIMSFLKPEALQKFAAKMDSVIRRHFVECWDGKESVTVWPLMKQLTFQVAADLLFGLTDRRETEILCEEFGRAVKGLWALPLDFPGTSFRTCLKARSNISNTLSSLLAAKREEIARGRLSNRADLMAWLLTMRDEDDVALTEEEIIDNIIVLMIAGHDTTATLLTHLVRMLAQNPHVRQNIIQEHKDVLEGKQPNETLRWEDIQKMKYTWKVAQETLRLTPPVFGGFRKTIKDVEYGGYKIPKGWKLYWVTSTTHRNNDIFKDPDDFDPSHFETQLAPYNFISFGGGPCVCPGYDFAKMESIIFLYHLTSKYKWSMMIPNEKITCDPLPVPVRGLPIKLEAQNTHE</sequence>
<evidence type="ECO:0000256" key="1">
    <source>
        <dbReference type="ARBA" id="ARBA00005122"/>
    </source>
</evidence>
<name>A0A291FAZ5_TAXCH</name>
<dbReference type="GO" id="GO:0004497">
    <property type="term" value="F:monooxygenase activity"/>
    <property type="evidence" value="ECO:0007669"/>
    <property type="project" value="UniProtKB-KW"/>
</dbReference>
<keyword evidence="4 9" id="KW-0479">Metal-binding</keyword>
<evidence type="ECO:0000256" key="5">
    <source>
        <dbReference type="ARBA" id="ARBA00023002"/>
    </source>
</evidence>
<evidence type="ECO:0000256" key="6">
    <source>
        <dbReference type="ARBA" id="ARBA00023004"/>
    </source>
</evidence>
<keyword evidence="6 9" id="KW-0408">Iron</keyword>
<dbReference type="FunFam" id="1.10.630.10:FF:000022">
    <property type="entry name" value="Taxadiene 5-alpha hydroxylase"/>
    <property type="match status" value="1"/>
</dbReference>